<feature type="compositionally biased region" description="Basic and acidic residues" evidence="1">
    <location>
        <begin position="123"/>
        <end position="135"/>
    </location>
</feature>
<dbReference type="KEGG" id="csol:105360952"/>
<evidence type="ECO:0000313" key="3">
    <source>
        <dbReference type="RefSeq" id="XP_011496294.1"/>
    </source>
</evidence>
<feature type="region of interest" description="Disordered" evidence="1">
    <location>
        <begin position="115"/>
        <end position="143"/>
    </location>
</feature>
<dbReference type="Proteomes" id="UP000695007">
    <property type="component" value="Unplaced"/>
</dbReference>
<keyword evidence="2" id="KW-1185">Reference proteome</keyword>
<protein>
    <submittedName>
        <fullName evidence="3">Uncharacterized protein LOC105360952</fullName>
    </submittedName>
</protein>
<proteinExistence type="predicted"/>
<name>A0AAJ6YDX9_9HYME</name>
<accession>A0AAJ6YDX9</accession>
<dbReference type="AlphaFoldDB" id="A0AAJ6YDX9"/>
<reference evidence="3" key="1">
    <citation type="submission" date="2025-08" db="UniProtKB">
        <authorList>
            <consortium name="RefSeq"/>
        </authorList>
    </citation>
    <scope>IDENTIFICATION</scope>
</reference>
<sequence>MLDSMSLSANKIENQSAKYQNIPPSWFDNTADQDKADGKIHTSTSEFEEVSQNRTTNLPDDLFRETIMKRLPEDNWSSTTTAVSIERISVDEDKNAVSHLLPNILKIQQRNSSNSTPIATKLRKVETEPSRKYEDQTEEQDDTGTWELIDKAFNTSVESSRNQPYKRSNRIASGTKMNIRKSRKHAGIELDAGRQYRRLFGLGPKQRLDEDSKYQGLDL</sequence>
<dbReference type="GeneID" id="105360952"/>
<evidence type="ECO:0000256" key="1">
    <source>
        <dbReference type="SAM" id="MobiDB-lite"/>
    </source>
</evidence>
<evidence type="ECO:0000313" key="2">
    <source>
        <dbReference type="Proteomes" id="UP000695007"/>
    </source>
</evidence>
<gene>
    <name evidence="3" type="primary">LOC105360952</name>
</gene>
<dbReference type="RefSeq" id="XP_011496294.1">
    <property type="nucleotide sequence ID" value="XM_011497992.1"/>
</dbReference>
<organism evidence="2 3">
    <name type="scientific">Ceratosolen solmsi marchali</name>
    <dbReference type="NCBI Taxonomy" id="326594"/>
    <lineage>
        <taxon>Eukaryota</taxon>
        <taxon>Metazoa</taxon>
        <taxon>Ecdysozoa</taxon>
        <taxon>Arthropoda</taxon>
        <taxon>Hexapoda</taxon>
        <taxon>Insecta</taxon>
        <taxon>Pterygota</taxon>
        <taxon>Neoptera</taxon>
        <taxon>Endopterygota</taxon>
        <taxon>Hymenoptera</taxon>
        <taxon>Apocrita</taxon>
        <taxon>Proctotrupomorpha</taxon>
        <taxon>Chalcidoidea</taxon>
        <taxon>Agaonidae</taxon>
        <taxon>Agaoninae</taxon>
        <taxon>Ceratosolen</taxon>
    </lineage>
</organism>